<protein>
    <submittedName>
        <fullName evidence="14">SDR family NAD(P)-dependent oxidoreductase</fullName>
    </submittedName>
</protein>
<feature type="domain" description="Ketosynthase family 3 (KS3)" evidence="12">
    <location>
        <begin position="30"/>
        <end position="456"/>
    </location>
</feature>
<dbReference type="Pfam" id="PF08659">
    <property type="entry name" value="KR"/>
    <property type="match status" value="2"/>
</dbReference>
<dbReference type="InterPro" id="IPR055123">
    <property type="entry name" value="SpnB-like_Rossmann"/>
</dbReference>
<dbReference type="Gene3D" id="3.10.129.110">
    <property type="entry name" value="Polyketide synthase dehydratase"/>
    <property type="match status" value="2"/>
</dbReference>
<feature type="domain" description="Ketosynthase family 3 (KS3)" evidence="12">
    <location>
        <begin position="1741"/>
        <end position="2167"/>
    </location>
</feature>
<dbReference type="Gene3D" id="1.10.1200.10">
    <property type="entry name" value="ACP-like"/>
    <property type="match status" value="2"/>
</dbReference>
<dbReference type="InterPro" id="IPR057326">
    <property type="entry name" value="KR_dom"/>
</dbReference>
<dbReference type="InterPro" id="IPR018201">
    <property type="entry name" value="Ketoacyl_synth_AS"/>
</dbReference>
<dbReference type="InterPro" id="IPR036291">
    <property type="entry name" value="NAD(P)-bd_dom_sf"/>
</dbReference>
<dbReference type="InterPro" id="IPR036736">
    <property type="entry name" value="ACP-like_sf"/>
</dbReference>
<dbReference type="SUPFAM" id="SSF53901">
    <property type="entry name" value="Thiolase-like"/>
    <property type="match status" value="2"/>
</dbReference>
<feature type="domain" description="Carrier" evidence="11">
    <location>
        <begin position="1648"/>
        <end position="1723"/>
    </location>
</feature>
<dbReference type="SUPFAM" id="SSF55048">
    <property type="entry name" value="Probable ACP-binding domain of malonyl-CoA ACP transacylase"/>
    <property type="match status" value="2"/>
</dbReference>
<feature type="active site" description="Proton donor; for dehydratase activity" evidence="9">
    <location>
        <position position="1135"/>
    </location>
</feature>
<keyword evidence="6" id="KW-0045">Antibiotic biosynthesis</keyword>
<evidence type="ECO:0000256" key="7">
    <source>
        <dbReference type="ARBA" id="ARBA00023268"/>
    </source>
</evidence>
<name>A0ABY7JEQ9_STRNI</name>
<dbReference type="Gene3D" id="3.40.50.720">
    <property type="entry name" value="NAD(P)-binding Rossmann-like Domain"/>
    <property type="match status" value="2"/>
</dbReference>
<dbReference type="Gene3D" id="3.30.70.3290">
    <property type="match status" value="2"/>
</dbReference>
<dbReference type="InterPro" id="IPR042104">
    <property type="entry name" value="PKS_dehydratase_sf"/>
</dbReference>
<reference evidence="14 15" key="1">
    <citation type="submission" date="2022-12" db="EMBL/GenBank/DDBJ databases">
        <authorList>
            <person name="Ruckert C."/>
            <person name="Busche T."/>
            <person name="Kalinowski J."/>
            <person name="Wittmann C."/>
        </authorList>
    </citation>
    <scope>NUCLEOTIDE SEQUENCE [LARGE SCALE GENOMIC DNA]</scope>
    <source>
        <strain evidence="14 15">DSM 40276</strain>
    </source>
</reference>
<dbReference type="GeneID" id="301336319"/>
<keyword evidence="5" id="KW-0808">Transferase</keyword>
<feature type="compositionally biased region" description="Acidic residues" evidence="10">
    <location>
        <begin position="3537"/>
        <end position="3554"/>
    </location>
</feature>
<dbReference type="InterPro" id="IPR020806">
    <property type="entry name" value="PKS_PP-bd"/>
</dbReference>
<evidence type="ECO:0000313" key="15">
    <source>
        <dbReference type="Proteomes" id="UP001210169"/>
    </source>
</evidence>
<feature type="domain" description="PKS/mFAS DH" evidence="13">
    <location>
        <begin position="2649"/>
        <end position="2925"/>
    </location>
</feature>
<feature type="compositionally biased region" description="Basic and acidic residues" evidence="10">
    <location>
        <begin position="461"/>
        <end position="470"/>
    </location>
</feature>
<comment type="cofactor">
    <cofactor evidence="1">
        <name>pantetheine 4'-phosphate</name>
        <dbReference type="ChEBI" id="CHEBI:47942"/>
    </cofactor>
</comment>
<feature type="domain" description="PKS/mFAS DH" evidence="13">
    <location>
        <begin position="940"/>
        <end position="1232"/>
    </location>
</feature>
<sequence>MTNDKKLVEYLKQATIDLRQSRRRIWELESEPIAIVGMACRYPGGVASPEELWTLLSEGRDGMSAFPADRGWDVEGLYHPDPENPGTSYVREGGFLQNAAEFDPGFFGISPHEALAMDPQQRLLLETAWETFERAGIDPGTLRGSKTGVYAGLMYHNYAARVVDVPDEIASFMSTGAVSSVVSGRISYLFGFEGPAITVDTACSSSLVALHQAVLALRAGECDLALAGGVTVMATADTFIDFSYQRGLAADGRCKPFAAAADGTGWGEGVGLLLVERLSDAQRNGHPVLAVVRGSAVNQDGASNGLTAPNGPSQQRVIRQALANAHLSPSDVDAVEAHGTGTTLGDPIEAQALLATYGQDRPADRPLWLGGIKSNLGHTQAAAGVAGIIKMVLAMRHGVLPKTLHLDSPSPHVDWSAGAVELLAEARDWPETERPRRAGVSSFGISGTNAHVVLEQAPEPAPEKAPEKAPGEAPAEEQPAEAGRAPVASDPSGLVPWVLSARSRQALTAQAAKLAAFVDDQPAPNPVDTGFSLVTTRADLDHRAVALAADRDGLRTAVAALATDDAAPGLITGLVSDGKLGALFTGQGAQRLGMGRELYDASPVFARAWDEVCAELDGLLPVPLADVVWGGGELLDQTQYAQAALFALEVALYRWVESRGVTPEVLLGHSIGEVTAAYLAGVWSLADAAKLVAARGRLMQALPSGGVMVSVRASEDEVVPLLEGRAQVGIAAVNGPESVVLSGAEADVEQVVAALEAEGRKVKRLRVSHAFHSPLMEPMLAEFRAVAQQLTYSDARLPVVSNVSGRLAEPAELRDPEYWVRHVREAVRFHDGIQAAYDDGVTTFLELGPDGVLCAMGQDCLAEDAGFVPTLRKDRPEPEVSTEALAGLWVRGIPVDWHPMLTGGRRVELPTYAFQRQHFWLEGDTGVGDVTAAGLGAADHPLLGATVTLPDAVLLAGRLSLATHPWLADHSVLGAAVLPGSALVELAVRAGDQVGCDLLEELTAQQPLVLPERGGVQLRVVVAEPDEDGRRELAVYSRLEESSEQSWTAHAMGVLAAGTGTAPFDEPVWPPAGAEALSVDGCYDALAAAGFQHGPLFQGVQTIWRRGDELYAEVTLPDEVAAEAAKFGLHPALLDAALQPALDGLRLPASWTGVRLYAVGATALRVKLTTSGDGYALLVADEAGGVVASVDVVRWEPVVPEQLTITTVPGDRDSLFAVEWVALPELPETSEGEGDELVLLHPSAEAGTTVPDGVRAVTHQVLERLQSWAADDGNAASRLVVVTRGAVSVSGEPVDLATAPLWGLVRSAQSEHPGRFVLVDTDDHEKSAAAIRSAVATGETELALREGVLSVPRLARLEPSGKDTVWNPEGTVLITGGTGTLGTLIARHLVTTHGIRSLLLTSRRGPDAEGAAELREELTALGAQVEIAACDAADRDALAELLAGIPADAPLTGVVHTAGVTSDGTLGSLTAESLDTVLRPKVDAAWNLHELTRDAGLSAFVLFSSAAAVLGAAGQGNYATANTFLDTLARHRRSNGLPGTSLAWGLWAETSEITKQLSDTDLRRMARGGLVPLTAEEGVALFDAAVTADTALSVPIRLDLRALAASGEVAPVLRGLVPLRRRAATAGAGAGNALRDRLAGLPQADQDRALRELVTAQVALVLGYAGGGAVETSRAFRDLGFDSLTAVELRNRLDTATGLSLPATLVFDHPTPAALVRYLREELLGGQTAATVVRARGAVDDEPIAIVGMACRFPGGVASPAELWDLLARGEDAVGDFPGDRGWDIERLYHPDPDHHGTSYVREGGFLRDVADFDPGFFGISPREATAMDPQQRLLLETSWEALEDAGIDPTTLRGADTGVFVGTNGQDYGSFLAQSSADVDGHLATGTAGSVVSGRISYTFGFEGPAVTVDTACSSSLVALHWASQALRSGECSLALAGGVTIMSTPMEFIEFSRQRALAPNGRSKAFAESADGAGWGEGVGLLLVERLSDARRNGHRVLAVVRGSAVNQDGASNGLTAPNGPSQQRVIRQALANAGVAAGQVDAVEAHGTGTTLGDPIEAQALLATYGQGRQEDRPLWLGSVKSNIGHAQAAAGVAGVMKMVLAMQHGVLPKTLHVDEPSSHVDWSAGAVELLTEARDWPESGQPRRAGVSSFGISGTNAHVVLEQAPDETPAEPVEEETRPGVLPWVLSARSERALVAQAERLASFVEGRLEGRPEGGSDVRPELDPADVGFSLLSSRAGLEYRSVVLGADGAELLAGLRGVAAGADPAGVVRGSTGTGAGTRVALVFPGQGSQWLGMADELRDSSPVFAQRMADCAEALSEFVSWKLDEVLSDEDMLARVDVVQPVLWAVMVSLAAVWEDCGVVPAAVVGHSQGEIAAACVAGILSLRDGARVVALRSQAIGRVLAGRGGMVSVAGSREAVQDRIAKWGERISIAAINGPTSTVVSGEPEALQELLAECAGQEVRARQIPVDYASHGAQVEELREELATVLAEVRPGQGRIPFYSAVSASAISGEDLDAAYWFENLRNTVRFEEAIQALLADGHGVFVECSAHPVLTPGIEDTAQEADSPVVVTGSLRRDEGGWSRFAQSLAQLWAHGVPVDWSTLLPTGRRIGLPTYAFQRQRYWLSASAATQDATGLGLQPVEHPLVPAAVSMAGSDTVVLTGRISAATHPWIADHTVRGVTILPGTGFVDLAIRAGDQVGCPRIEELVLEAPLILPDQGGLQLQVTVGDPDDQGRRPVNVHSRADDALDGEPWTGHATGLLGPDTAAGGSGLEVWPPKGATPVDVDGIYEQLAAAGVDYGPVFQGLREVWRQGDDLYAEVTLPQDQGDEAERFGLHPALLDSVLHALSWTPLAEQDGGPWMPFTWNGVSLFATGATTLRARLTTAPTGAVTLDIADGLGDPIASVDALRLRAVTATALSGSAPRDTLFRPEWTVLHGPKFSGSWAVLGAHRAGLTAEFAGNGETYADLGALTAAIEAGAPVPEAVLIAAPRSDEGGSLPSAVHGTVREALELIQGWLADDRFAASRLVLVTSGAMAAEATDPVTDLPHASSWGLFRSAQSEHPGRFVLVDLDEQDSSASALPEVIGSGEPQAVVRSGTPRAVRLARVHLTGEAPAFDAQGTVLITGGTGMIGTLVARHLVTQHGIRHLVLTSRRGPASPGATELRDELAALGAEVTLAACDAADRTALAELLAALPQAHPLTAVVHAAGVVEDSVVTSLTPGHLDTVLRPKVDAAWNLHELTRDLDLSAFILFSSAAAHFGNAGQGNYAAANAFLDALAHHRRAEGLPAVSMAWSVWAERVEAADQSEEMRAERISAGAMTAELGMVLFDQARRAGEPVLVPIPLDIPAIRALPKDRIPILLHGLMPSGTRRSAGAQGPGEKGWADRLIAMPPDKQRETVLALVRTQVASVLAYESADQVEDHRPFKDLGFDSLTAVKLRNQLAAVGGLTLPATLVFDHPTPVALAEFLRAELVPAEEEPSARLLAELDRIAAGLPEIAPDAAGRDKITARLRSILWQWDESGNGESPEHSDEDFDSATDDELFDALDNELGMS</sequence>
<dbReference type="SMART" id="SM00823">
    <property type="entry name" value="PKS_PP"/>
    <property type="match status" value="2"/>
</dbReference>
<dbReference type="InterPro" id="IPR014031">
    <property type="entry name" value="Ketoacyl_synth_C"/>
</dbReference>
<dbReference type="InterPro" id="IPR001227">
    <property type="entry name" value="Ac_transferase_dom_sf"/>
</dbReference>
<feature type="region of interest" description="N-terminal hotdog fold" evidence="9">
    <location>
        <begin position="940"/>
        <end position="1062"/>
    </location>
</feature>
<dbReference type="Gene3D" id="3.40.47.10">
    <property type="match status" value="2"/>
</dbReference>
<dbReference type="SMART" id="SM00826">
    <property type="entry name" value="PKS_DH"/>
    <property type="match status" value="2"/>
</dbReference>
<evidence type="ECO:0000256" key="6">
    <source>
        <dbReference type="ARBA" id="ARBA00023194"/>
    </source>
</evidence>
<dbReference type="InterPro" id="IPR049551">
    <property type="entry name" value="PKS_DH_C"/>
</dbReference>
<dbReference type="SUPFAM" id="SSF52151">
    <property type="entry name" value="FabD/lysophospholipase-like"/>
    <property type="match status" value="2"/>
</dbReference>
<keyword evidence="8" id="KW-0012">Acyltransferase</keyword>
<feature type="region of interest" description="Disordered" evidence="10">
    <location>
        <begin position="3527"/>
        <end position="3560"/>
    </location>
</feature>
<dbReference type="Pfam" id="PF02801">
    <property type="entry name" value="Ketoacyl-synt_C"/>
    <property type="match status" value="2"/>
</dbReference>
<accession>A0ABY7JEQ9</accession>
<dbReference type="RefSeq" id="WP_277412713.1">
    <property type="nucleotide sequence ID" value="NZ_CP114203.1"/>
</dbReference>
<evidence type="ECO:0000256" key="2">
    <source>
        <dbReference type="ARBA" id="ARBA00004792"/>
    </source>
</evidence>
<evidence type="ECO:0000256" key="9">
    <source>
        <dbReference type="PROSITE-ProRule" id="PRU01363"/>
    </source>
</evidence>
<evidence type="ECO:0000313" key="14">
    <source>
        <dbReference type="EMBL" id="WAU08464.1"/>
    </source>
</evidence>
<dbReference type="SMART" id="SM00825">
    <property type="entry name" value="PKS_KS"/>
    <property type="match status" value="2"/>
</dbReference>
<evidence type="ECO:0000256" key="8">
    <source>
        <dbReference type="ARBA" id="ARBA00023315"/>
    </source>
</evidence>
<feature type="active site" description="Proton acceptor; for dehydratase activity" evidence="9">
    <location>
        <position position="2681"/>
    </location>
</feature>
<dbReference type="InterPro" id="IPR050091">
    <property type="entry name" value="PKS_NRPS_Biosynth_Enz"/>
</dbReference>
<keyword evidence="3" id="KW-0596">Phosphopantetheine</keyword>
<evidence type="ECO:0000259" key="12">
    <source>
        <dbReference type="PROSITE" id="PS52004"/>
    </source>
</evidence>
<dbReference type="EMBL" id="CP114203">
    <property type="protein sequence ID" value="WAU08464.1"/>
    <property type="molecule type" value="Genomic_DNA"/>
</dbReference>
<dbReference type="InterPro" id="IPR009081">
    <property type="entry name" value="PP-bd_ACP"/>
</dbReference>
<dbReference type="CDD" id="cd08956">
    <property type="entry name" value="KR_3_FAS_SDR_x"/>
    <property type="match status" value="2"/>
</dbReference>
<feature type="domain" description="Carrier" evidence="11">
    <location>
        <begin position="3404"/>
        <end position="3479"/>
    </location>
</feature>
<dbReference type="Pfam" id="PF22953">
    <property type="entry name" value="SpnB_Rossmann"/>
    <property type="match status" value="2"/>
</dbReference>
<evidence type="ECO:0000256" key="1">
    <source>
        <dbReference type="ARBA" id="ARBA00001957"/>
    </source>
</evidence>
<dbReference type="CDD" id="cd00833">
    <property type="entry name" value="PKS"/>
    <property type="match status" value="2"/>
</dbReference>
<dbReference type="InterPro" id="IPR006162">
    <property type="entry name" value="Ppantetheine_attach_site"/>
</dbReference>
<evidence type="ECO:0000256" key="5">
    <source>
        <dbReference type="ARBA" id="ARBA00022679"/>
    </source>
</evidence>
<dbReference type="PROSITE" id="PS52004">
    <property type="entry name" value="KS3_2"/>
    <property type="match status" value="2"/>
</dbReference>
<feature type="region of interest" description="C-terminal hotdog fold" evidence="9">
    <location>
        <begin position="2786"/>
        <end position="2925"/>
    </location>
</feature>
<dbReference type="PROSITE" id="PS00012">
    <property type="entry name" value="PHOSPHOPANTETHEINE"/>
    <property type="match status" value="2"/>
</dbReference>
<dbReference type="Pfam" id="PF00109">
    <property type="entry name" value="ketoacyl-synt"/>
    <property type="match status" value="2"/>
</dbReference>
<dbReference type="InterPro" id="IPR014030">
    <property type="entry name" value="Ketoacyl_synth_N"/>
</dbReference>
<dbReference type="InterPro" id="IPR016039">
    <property type="entry name" value="Thiolase-like"/>
</dbReference>
<dbReference type="Pfam" id="PF08990">
    <property type="entry name" value="Docking"/>
    <property type="match status" value="1"/>
</dbReference>
<dbReference type="Pfam" id="PF21089">
    <property type="entry name" value="PKS_DH_N"/>
    <property type="match status" value="2"/>
</dbReference>
<dbReference type="SUPFAM" id="SSF47336">
    <property type="entry name" value="ACP-like"/>
    <property type="match status" value="2"/>
</dbReference>
<evidence type="ECO:0000256" key="3">
    <source>
        <dbReference type="ARBA" id="ARBA00022450"/>
    </source>
</evidence>
<dbReference type="InterPro" id="IPR049552">
    <property type="entry name" value="PKS_DH_N"/>
</dbReference>
<feature type="region of interest" description="N-terminal hotdog fold" evidence="9">
    <location>
        <begin position="2649"/>
        <end position="2774"/>
    </location>
</feature>
<dbReference type="InterPro" id="IPR016036">
    <property type="entry name" value="Malonyl_transacylase_ACP-bd"/>
</dbReference>
<dbReference type="SUPFAM" id="SSF51735">
    <property type="entry name" value="NAD(P)-binding Rossmann-fold domains"/>
    <property type="match status" value="4"/>
</dbReference>
<dbReference type="SMART" id="SM00822">
    <property type="entry name" value="PKS_KR"/>
    <property type="match status" value="2"/>
</dbReference>
<dbReference type="InterPro" id="IPR013968">
    <property type="entry name" value="PKS_KR"/>
</dbReference>
<gene>
    <name evidence="14" type="ORF">STRNI_007176</name>
</gene>
<dbReference type="InterPro" id="IPR020841">
    <property type="entry name" value="PKS_Beta-ketoAc_synthase_dom"/>
</dbReference>
<organism evidence="14 15">
    <name type="scientific">Streptomyces nigrescens</name>
    <dbReference type="NCBI Taxonomy" id="1920"/>
    <lineage>
        <taxon>Bacteria</taxon>
        <taxon>Bacillati</taxon>
        <taxon>Actinomycetota</taxon>
        <taxon>Actinomycetes</taxon>
        <taxon>Kitasatosporales</taxon>
        <taxon>Streptomycetaceae</taxon>
        <taxon>Streptomyces</taxon>
    </lineage>
</organism>
<feature type="active site" description="Proton donor; for dehydratase activity" evidence="9">
    <location>
        <position position="2847"/>
    </location>
</feature>
<dbReference type="InterPro" id="IPR016035">
    <property type="entry name" value="Acyl_Trfase/lysoPLipase"/>
</dbReference>
<keyword evidence="4" id="KW-0597">Phosphoprotein</keyword>
<keyword evidence="15" id="KW-1185">Reference proteome</keyword>
<dbReference type="PANTHER" id="PTHR43775:SF51">
    <property type="entry name" value="INACTIVE PHENOLPHTHIOCEROL SYNTHESIS POLYKETIDE SYNTHASE TYPE I PKS1-RELATED"/>
    <property type="match status" value="1"/>
</dbReference>
<feature type="active site" description="Proton acceptor; for dehydratase activity" evidence="9">
    <location>
        <position position="970"/>
    </location>
</feature>
<dbReference type="InterPro" id="IPR014043">
    <property type="entry name" value="Acyl_transferase_dom"/>
</dbReference>
<dbReference type="SMART" id="SM00827">
    <property type="entry name" value="PKS_AT"/>
    <property type="match status" value="2"/>
</dbReference>
<dbReference type="InterPro" id="IPR015083">
    <property type="entry name" value="NorB/c/GfsB-D-like_docking"/>
</dbReference>
<comment type="pathway">
    <text evidence="2">Antibiotic biosynthesis.</text>
</comment>
<dbReference type="Pfam" id="PF00698">
    <property type="entry name" value="Acyl_transf_1"/>
    <property type="match status" value="2"/>
</dbReference>
<evidence type="ECO:0000259" key="13">
    <source>
        <dbReference type="PROSITE" id="PS52019"/>
    </source>
</evidence>
<feature type="region of interest" description="C-terminal hotdog fold" evidence="9">
    <location>
        <begin position="1074"/>
        <end position="1232"/>
    </location>
</feature>
<dbReference type="PROSITE" id="PS52019">
    <property type="entry name" value="PKS_MFAS_DH"/>
    <property type="match status" value="2"/>
</dbReference>
<dbReference type="PROSITE" id="PS50075">
    <property type="entry name" value="CARRIER"/>
    <property type="match status" value="2"/>
</dbReference>
<dbReference type="InterPro" id="IPR020807">
    <property type="entry name" value="PKS_DH"/>
</dbReference>
<keyword evidence="7" id="KW-0511">Multifunctional enzyme</keyword>
<dbReference type="Pfam" id="PF14765">
    <property type="entry name" value="PS-DH"/>
    <property type="match status" value="2"/>
</dbReference>
<dbReference type="Pfam" id="PF16197">
    <property type="entry name" value="KAsynt_C_assoc"/>
    <property type="match status" value="2"/>
</dbReference>
<dbReference type="SMART" id="SM01294">
    <property type="entry name" value="PKS_PP_betabranch"/>
    <property type="match status" value="2"/>
</dbReference>
<dbReference type="InterPro" id="IPR032821">
    <property type="entry name" value="PKS_assoc"/>
</dbReference>
<dbReference type="Proteomes" id="UP001210169">
    <property type="component" value="Chromosome"/>
</dbReference>
<dbReference type="Gene3D" id="3.40.366.10">
    <property type="entry name" value="Malonyl-Coenzyme A Acyl Carrier Protein, domain 2"/>
    <property type="match status" value="2"/>
</dbReference>
<proteinExistence type="predicted"/>
<dbReference type="Pfam" id="PF00550">
    <property type="entry name" value="PP-binding"/>
    <property type="match status" value="2"/>
</dbReference>
<dbReference type="PROSITE" id="PS00606">
    <property type="entry name" value="KS3_1"/>
    <property type="match status" value="2"/>
</dbReference>
<evidence type="ECO:0000256" key="10">
    <source>
        <dbReference type="SAM" id="MobiDB-lite"/>
    </source>
</evidence>
<dbReference type="PANTHER" id="PTHR43775">
    <property type="entry name" value="FATTY ACID SYNTHASE"/>
    <property type="match status" value="1"/>
</dbReference>
<evidence type="ECO:0000256" key="4">
    <source>
        <dbReference type="ARBA" id="ARBA00022553"/>
    </source>
</evidence>
<feature type="region of interest" description="Disordered" evidence="10">
    <location>
        <begin position="457"/>
        <end position="489"/>
    </location>
</feature>
<dbReference type="InterPro" id="IPR049900">
    <property type="entry name" value="PKS_mFAS_DH"/>
</dbReference>
<evidence type="ECO:0000259" key="11">
    <source>
        <dbReference type="PROSITE" id="PS50075"/>
    </source>
</evidence>